<protein>
    <submittedName>
        <fullName evidence="1">Helix-turn-helix domain protein</fullName>
    </submittedName>
</protein>
<organism evidence="1">
    <name type="scientific">Caudovirales sp. ctikv1</name>
    <dbReference type="NCBI Taxonomy" id="2826781"/>
    <lineage>
        <taxon>Viruses</taxon>
        <taxon>Duplodnaviria</taxon>
        <taxon>Heunggongvirae</taxon>
        <taxon>Uroviricota</taxon>
        <taxon>Caudoviricetes</taxon>
    </lineage>
</organism>
<sequence length="98" mass="11287">MNDPTGVRLNWLALWACVYGNVTITRALKCMGVRSCKMISQKDMQDLKHNKLSQSVGNKICEDYKTGNYTLREMAKRYKISYGSTYRIVKGTYKYESA</sequence>
<accession>A0A8S5N278</accession>
<dbReference type="EMBL" id="BK015046">
    <property type="protein sequence ID" value="DAD88713.1"/>
    <property type="molecule type" value="Genomic_DNA"/>
</dbReference>
<name>A0A8S5N278_9CAUD</name>
<evidence type="ECO:0000313" key="1">
    <source>
        <dbReference type="EMBL" id="DAD88713.1"/>
    </source>
</evidence>
<proteinExistence type="predicted"/>
<reference evidence="1" key="1">
    <citation type="journal article" date="2021" name="Proc. Natl. Acad. Sci. U.S.A.">
        <title>A Catalog of Tens of Thousands of Viruses from Human Metagenomes Reveals Hidden Associations with Chronic Diseases.</title>
        <authorList>
            <person name="Tisza M.J."/>
            <person name="Buck C.B."/>
        </authorList>
    </citation>
    <scope>NUCLEOTIDE SEQUENCE</scope>
    <source>
        <strain evidence="1">Ctikv1</strain>
    </source>
</reference>